<dbReference type="Gene3D" id="3.40.630.20">
    <property type="entry name" value="Peptidase C15, pyroglutamyl peptidase I-like"/>
    <property type="match status" value="1"/>
</dbReference>
<dbReference type="STRING" id="1219383.SAMN05421733_10281"/>
<evidence type="ECO:0000313" key="2">
    <source>
        <dbReference type="Proteomes" id="UP000242501"/>
    </source>
</evidence>
<sequence>MQIKYRCMISVMSLAMLASCSNEKYVKNITTSNLAPKTTCTWDTSVPLSYEERRLETPLPYSGINVVGNNSAPLATRIINGTGFEDFTPAFKASLCAEDGTTTLSNFKQAMETVNRSGEQLWRAAVDRAQNKRVRKPSETLPSSEDRMLYWTRVQMTKALRQWNPHFALTLKQKEQLQWAFEKSSRGQNDINLPKGTTANGKVYRRMIISGFDVFTLGTPGEVNMGLRNGNPTGAIALALDGKEFTLSDGSILHIESYILPVSYDPFRKGMQEDTLGPWFKKGPQRVDASITMSQGASNIFWLEQYNGRYHGTYPGNDGMIYCQSNSLPKDVLAVGTQISVDAEPITHIGSGCNIVVQEDWYRSNTSSQWIKDSPPQFTKASLPYKKILESQTQRGIVRPIGATSEGTEGFDVTWHTNYTYFPDCSVYSTINQAWHGVVNKMPDLSTVKDPDPTWCARRGGGGDYLSNESGYRNTLLRDVMGLNIPAGHVHVPVMNYYYDGTVINGGGTRDDNSITDTRYESYRTAIIGQSINLLKVIGESLIQ</sequence>
<proteinExistence type="predicted"/>
<reference evidence="2" key="1">
    <citation type="submission" date="2016-09" db="EMBL/GenBank/DDBJ databases">
        <authorList>
            <person name="Varghese N."/>
            <person name="Submissions S."/>
        </authorList>
    </citation>
    <scope>NUCLEOTIDE SEQUENCE [LARGE SCALE GENOMIC DNA]</scope>
    <source>
        <strain evidence="2">ANC 4422</strain>
    </source>
</reference>
<dbReference type="EMBL" id="FMYL01000002">
    <property type="protein sequence ID" value="SDB84603.1"/>
    <property type="molecule type" value="Genomic_DNA"/>
</dbReference>
<gene>
    <name evidence="1" type="ORF">SAMN05421733_10281</name>
</gene>
<organism evidence="1 2">
    <name type="scientific">Acinetobacter boissieri</name>
    <dbReference type="NCBI Taxonomy" id="1219383"/>
    <lineage>
        <taxon>Bacteria</taxon>
        <taxon>Pseudomonadati</taxon>
        <taxon>Pseudomonadota</taxon>
        <taxon>Gammaproteobacteria</taxon>
        <taxon>Moraxellales</taxon>
        <taxon>Moraxellaceae</taxon>
        <taxon>Acinetobacter</taxon>
    </lineage>
</organism>
<evidence type="ECO:0000313" key="1">
    <source>
        <dbReference type="EMBL" id="SDB84603.1"/>
    </source>
</evidence>
<dbReference type="AlphaFoldDB" id="A0A1G6GRX3"/>
<dbReference type="PROSITE" id="PS51257">
    <property type="entry name" value="PROKAR_LIPOPROTEIN"/>
    <property type="match status" value="1"/>
</dbReference>
<keyword evidence="2" id="KW-1185">Reference proteome</keyword>
<dbReference type="Proteomes" id="UP000242501">
    <property type="component" value="Unassembled WGS sequence"/>
</dbReference>
<dbReference type="InterPro" id="IPR036440">
    <property type="entry name" value="Peptidase_C15-like_sf"/>
</dbReference>
<accession>A0A1G6GRX3</accession>
<protein>
    <submittedName>
        <fullName evidence="1">Uncharacterized protein</fullName>
    </submittedName>
</protein>
<name>A0A1G6GRX3_9GAMM</name>
<dbReference type="SUPFAM" id="SSF53182">
    <property type="entry name" value="Pyrrolidone carboxyl peptidase (pyroglutamate aminopeptidase)"/>
    <property type="match status" value="1"/>
</dbReference>
<dbReference type="RefSeq" id="WP_244518141.1">
    <property type="nucleotide sequence ID" value="NZ_FMYL01000002.1"/>
</dbReference>